<keyword evidence="2" id="KW-1185">Reference proteome</keyword>
<protein>
    <recommendedName>
        <fullName evidence="3">DNA-directed DNA polymerase</fullName>
    </recommendedName>
</protein>
<proteinExistence type="predicted"/>
<evidence type="ECO:0000313" key="1">
    <source>
        <dbReference type="EMBL" id="KAK3104978.1"/>
    </source>
</evidence>
<gene>
    <name evidence="1" type="ORF">FSP39_014553</name>
</gene>
<evidence type="ECO:0008006" key="3">
    <source>
        <dbReference type="Google" id="ProtNLM"/>
    </source>
</evidence>
<dbReference type="EMBL" id="VSWD01000004">
    <property type="protein sequence ID" value="KAK3104978.1"/>
    <property type="molecule type" value="Genomic_DNA"/>
</dbReference>
<comment type="caution">
    <text evidence="1">The sequence shown here is derived from an EMBL/GenBank/DDBJ whole genome shotgun (WGS) entry which is preliminary data.</text>
</comment>
<organism evidence="1 2">
    <name type="scientific">Pinctada imbricata</name>
    <name type="common">Atlantic pearl-oyster</name>
    <name type="synonym">Pinctada martensii</name>
    <dbReference type="NCBI Taxonomy" id="66713"/>
    <lineage>
        <taxon>Eukaryota</taxon>
        <taxon>Metazoa</taxon>
        <taxon>Spiralia</taxon>
        <taxon>Lophotrochozoa</taxon>
        <taxon>Mollusca</taxon>
        <taxon>Bivalvia</taxon>
        <taxon>Autobranchia</taxon>
        <taxon>Pteriomorphia</taxon>
        <taxon>Pterioida</taxon>
        <taxon>Pterioidea</taxon>
        <taxon>Pteriidae</taxon>
        <taxon>Pinctada</taxon>
    </lineage>
</organism>
<dbReference type="AlphaFoldDB" id="A0AA89C3X4"/>
<dbReference type="PANTHER" id="PTHR33206:SF1">
    <property type="entry name" value="DNA-DIRECTED DNA POLYMERASE"/>
    <property type="match status" value="1"/>
</dbReference>
<name>A0AA89C3X4_PINIB</name>
<reference evidence="1" key="1">
    <citation type="submission" date="2019-08" db="EMBL/GenBank/DDBJ databases">
        <title>The improved chromosome-level genome for the pearl oyster Pinctada fucata martensii using PacBio sequencing and Hi-C.</title>
        <authorList>
            <person name="Zheng Z."/>
        </authorList>
    </citation>
    <scope>NUCLEOTIDE SEQUENCE</scope>
    <source>
        <strain evidence="1">ZZ-2019</strain>
        <tissue evidence="1">Adductor muscle</tissue>
    </source>
</reference>
<sequence length="264" mass="30277">MLRFLDKYVDRSDFEYCEMDTDSAYMALAGPDFDSVIKPEMQEAYQHGLQGYCKPGLEIEADCLHHWFPRTCLSQHSKFDKRTPGLFKIEYEGDAMISLCSKTYIVAKKVTKITSNTVLTAASLLRRAKTLKPKRLQPKRRTYNETKFSSKGISKKTVTAPLTIFKQVLKTKRPGSGFNKGLRARNNTIYTYTQQRCGFSYFYCKRKVLADGRTTVPLDLILRPGREKCEDVTETQVSGDFSKNWDLEDENNVNILNALLEESL</sequence>
<evidence type="ECO:0000313" key="2">
    <source>
        <dbReference type="Proteomes" id="UP001186944"/>
    </source>
</evidence>
<dbReference type="Proteomes" id="UP001186944">
    <property type="component" value="Unassembled WGS sequence"/>
</dbReference>
<dbReference type="PANTHER" id="PTHR33206">
    <property type="entry name" value="PROTEIN CBG10425"/>
    <property type="match status" value="1"/>
</dbReference>
<accession>A0AA89C3X4</accession>